<sequence length="595" mass="66321">MVPLEVLVKDWLAMDQNNETKNEIQTLWSNGNTEELEMRMRPRIEFGTAGLRGRMEAGWARMNDLIILQTSQGLCEYVVANVEDAASRGIVVGYDHRYNSERWAQMAVAVFISKGVKAYLLKGNVHTPLVPFSVKRLEAACGIMITASHNPKQDNGYKVYWENAVQIIGPHDRGISDTIKAHLKPKPLAVDGLLSSPLCVDRTSDMQRQYFSSLCSLNLSRSLNGATPIKFVNTSMHGVSDPFIRQAFSKFGFAPYIPVVEQQIPDPEFPTIKFPNPEEKGALDLALRTADQEKASYVLAQDPDSDRFSAAEKNAGNGWTTFTGDQLGTLFACQTLERYKASGKPIQKLAMVASTVSSKMIEAIANIEGFRFVECLTGFKYIGNTALDLAKQGYEVPFGYEEAIGFMFGPELRDKDGVAATVLFAELVTSLHRQEKTVKSYLEELYKRYGYFQTSNSYFVCSNSPTIDNIFHRIRNYSGSLTKISPSLSHYPREIAGFTVTSVVDLTTGYDSTNPPTYKPFLPLSSGHMIQFRAERADGTRIILTIRTSGTEPKIKYYLEGSGRDAYSVANILPNVVEELRDVWLEAKKHSLGTV</sequence>
<keyword evidence="4" id="KW-0963">Cytoplasm</keyword>
<dbReference type="InterPro" id="IPR005841">
    <property type="entry name" value="Alpha-D-phosphohexomutase_SF"/>
</dbReference>
<evidence type="ECO:0000256" key="1">
    <source>
        <dbReference type="ARBA" id="ARBA00001946"/>
    </source>
</evidence>
<evidence type="ECO:0000259" key="12">
    <source>
        <dbReference type="Pfam" id="PF02878"/>
    </source>
</evidence>
<dbReference type="InterPro" id="IPR016055">
    <property type="entry name" value="A-D-PHexomutase_a/b/a-I/II/III"/>
</dbReference>
<keyword evidence="6" id="KW-0597">Phosphoprotein</keyword>
<proteinExistence type="inferred from homology"/>
<evidence type="ECO:0000256" key="7">
    <source>
        <dbReference type="ARBA" id="ARBA00022723"/>
    </source>
</evidence>
<dbReference type="SUPFAM" id="SSF55957">
    <property type="entry name" value="Phosphoglucomutase, C-terminal domain"/>
    <property type="match status" value="1"/>
</dbReference>
<comment type="caution">
    <text evidence="15">The sequence shown here is derived from an EMBL/GenBank/DDBJ whole genome shotgun (WGS) entry which is preliminary data.</text>
</comment>
<evidence type="ECO:0000256" key="3">
    <source>
        <dbReference type="ARBA" id="ARBA00010231"/>
    </source>
</evidence>
<evidence type="ECO:0000256" key="10">
    <source>
        <dbReference type="ARBA" id="ARBA00023277"/>
    </source>
</evidence>
<evidence type="ECO:0000256" key="6">
    <source>
        <dbReference type="ARBA" id="ARBA00022553"/>
    </source>
</evidence>
<organism evidence="15 16">
    <name type="scientific">Collybia nuda</name>
    <dbReference type="NCBI Taxonomy" id="64659"/>
    <lineage>
        <taxon>Eukaryota</taxon>
        <taxon>Fungi</taxon>
        <taxon>Dikarya</taxon>
        <taxon>Basidiomycota</taxon>
        <taxon>Agaricomycotina</taxon>
        <taxon>Agaricomycetes</taxon>
        <taxon>Agaricomycetidae</taxon>
        <taxon>Agaricales</taxon>
        <taxon>Tricholomatineae</taxon>
        <taxon>Clitocybaceae</taxon>
        <taxon>Collybia</taxon>
    </lineage>
</organism>
<keyword evidence="9" id="KW-0413">Isomerase</keyword>
<keyword evidence="10" id="KW-0119">Carbohydrate metabolism</keyword>
<dbReference type="GO" id="GO:0008973">
    <property type="term" value="F:phosphopentomutase activity"/>
    <property type="evidence" value="ECO:0007669"/>
    <property type="project" value="TreeGrafter"/>
</dbReference>
<feature type="domain" description="Alpha-D-phosphohexomutase alpha/beta/alpha" evidence="12">
    <location>
        <begin position="44"/>
        <end position="182"/>
    </location>
</feature>
<dbReference type="PRINTS" id="PR00509">
    <property type="entry name" value="PGMPMM"/>
</dbReference>
<feature type="domain" description="Alpha-D-phosphohexomutase alpha/beta/alpha" evidence="13">
    <location>
        <begin position="222"/>
        <end position="313"/>
    </location>
</feature>
<dbReference type="InterPro" id="IPR016066">
    <property type="entry name" value="A-D-PHexomutase_CS"/>
</dbReference>
<evidence type="ECO:0000259" key="14">
    <source>
        <dbReference type="Pfam" id="PF02880"/>
    </source>
</evidence>
<evidence type="ECO:0000256" key="11">
    <source>
        <dbReference type="RuleBase" id="RU004326"/>
    </source>
</evidence>
<dbReference type="EMBL" id="MU150318">
    <property type="protein sequence ID" value="KAF9459335.1"/>
    <property type="molecule type" value="Genomic_DNA"/>
</dbReference>
<dbReference type="Pfam" id="PF02880">
    <property type="entry name" value="PGM_PMM_III"/>
    <property type="match status" value="1"/>
</dbReference>
<dbReference type="SUPFAM" id="SSF53738">
    <property type="entry name" value="Phosphoglucomutase, first 3 domains"/>
    <property type="match status" value="3"/>
</dbReference>
<evidence type="ECO:0008006" key="17">
    <source>
        <dbReference type="Google" id="ProtNLM"/>
    </source>
</evidence>
<dbReference type="Gene3D" id="3.40.120.10">
    <property type="entry name" value="Alpha-D-Glucose-1,6-Bisphosphate, subunit A, domain 3"/>
    <property type="match status" value="3"/>
</dbReference>
<dbReference type="InterPro" id="IPR005846">
    <property type="entry name" value="A-D-PHexomutase_a/b/a-III"/>
</dbReference>
<dbReference type="Pfam" id="PF02878">
    <property type="entry name" value="PGM_PMM_I"/>
    <property type="match status" value="1"/>
</dbReference>
<gene>
    <name evidence="15" type="ORF">BDZ94DRAFT_1268397</name>
</gene>
<dbReference type="GO" id="GO:0005634">
    <property type="term" value="C:nucleus"/>
    <property type="evidence" value="ECO:0007669"/>
    <property type="project" value="TreeGrafter"/>
</dbReference>
<evidence type="ECO:0000313" key="15">
    <source>
        <dbReference type="EMBL" id="KAF9459335.1"/>
    </source>
</evidence>
<protein>
    <recommendedName>
        <fullName evidence="17">Phosphoglucomutase</fullName>
    </recommendedName>
</protein>
<dbReference type="GO" id="GO:0006166">
    <property type="term" value="P:purine ribonucleoside salvage"/>
    <property type="evidence" value="ECO:0007669"/>
    <property type="project" value="TreeGrafter"/>
</dbReference>
<name>A0A9P5Y157_9AGAR</name>
<dbReference type="InterPro" id="IPR036900">
    <property type="entry name" value="A-D-PHexomutase_C_sf"/>
</dbReference>
<dbReference type="GO" id="GO:0006006">
    <property type="term" value="P:glucose metabolic process"/>
    <property type="evidence" value="ECO:0007669"/>
    <property type="project" value="UniProtKB-KW"/>
</dbReference>
<feature type="domain" description="Alpha-D-phosphohexomutase alpha/beta/alpha" evidence="14">
    <location>
        <begin position="324"/>
        <end position="449"/>
    </location>
</feature>
<dbReference type="Pfam" id="PF02879">
    <property type="entry name" value="PGM_PMM_II"/>
    <property type="match status" value="1"/>
</dbReference>
<evidence type="ECO:0000313" key="16">
    <source>
        <dbReference type="Proteomes" id="UP000807353"/>
    </source>
</evidence>
<evidence type="ECO:0000256" key="4">
    <source>
        <dbReference type="ARBA" id="ARBA00022490"/>
    </source>
</evidence>
<evidence type="ECO:0000256" key="8">
    <source>
        <dbReference type="ARBA" id="ARBA00022842"/>
    </source>
</evidence>
<evidence type="ECO:0000259" key="13">
    <source>
        <dbReference type="Pfam" id="PF02879"/>
    </source>
</evidence>
<evidence type="ECO:0000256" key="5">
    <source>
        <dbReference type="ARBA" id="ARBA00022526"/>
    </source>
</evidence>
<comment type="similarity">
    <text evidence="3 11">Belongs to the phosphohexose mutase family.</text>
</comment>
<dbReference type="InterPro" id="IPR005844">
    <property type="entry name" value="A-D-PHexomutase_a/b/a-I"/>
</dbReference>
<dbReference type="PROSITE" id="PS00710">
    <property type="entry name" value="PGM_PMM"/>
    <property type="match status" value="1"/>
</dbReference>
<dbReference type="CDD" id="cd05799">
    <property type="entry name" value="PGM2"/>
    <property type="match status" value="1"/>
</dbReference>
<dbReference type="OrthoDB" id="8300170at2759"/>
<dbReference type="PANTHER" id="PTHR45745">
    <property type="entry name" value="PHOSPHOMANNOMUTASE 45A"/>
    <property type="match status" value="1"/>
</dbReference>
<accession>A0A9P5Y157</accession>
<reference evidence="15" key="1">
    <citation type="submission" date="2020-11" db="EMBL/GenBank/DDBJ databases">
        <authorList>
            <consortium name="DOE Joint Genome Institute"/>
            <person name="Ahrendt S."/>
            <person name="Riley R."/>
            <person name="Andreopoulos W."/>
            <person name="Labutti K."/>
            <person name="Pangilinan J."/>
            <person name="Ruiz-Duenas F.J."/>
            <person name="Barrasa J.M."/>
            <person name="Sanchez-Garcia M."/>
            <person name="Camarero S."/>
            <person name="Miyauchi S."/>
            <person name="Serrano A."/>
            <person name="Linde D."/>
            <person name="Babiker R."/>
            <person name="Drula E."/>
            <person name="Ayuso-Fernandez I."/>
            <person name="Pacheco R."/>
            <person name="Padilla G."/>
            <person name="Ferreira P."/>
            <person name="Barriuso J."/>
            <person name="Kellner H."/>
            <person name="Castanera R."/>
            <person name="Alfaro M."/>
            <person name="Ramirez L."/>
            <person name="Pisabarro A.G."/>
            <person name="Kuo A."/>
            <person name="Tritt A."/>
            <person name="Lipzen A."/>
            <person name="He G."/>
            <person name="Yan M."/>
            <person name="Ng V."/>
            <person name="Cullen D."/>
            <person name="Martin F."/>
            <person name="Rosso M.-N."/>
            <person name="Henrissat B."/>
            <person name="Hibbett D."/>
            <person name="Martinez A.T."/>
            <person name="Grigoriev I.V."/>
        </authorList>
    </citation>
    <scope>NUCLEOTIDE SEQUENCE</scope>
    <source>
        <strain evidence="15">CBS 247.69</strain>
    </source>
</reference>
<comment type="subcellular location">
    <subcellularLocation>
        <location evidence="2">Cytoplasm</location>
    </subcellularLocation>
</comment>
<dbReference type="InterPro" id="IPR005845">
    <property type="entry name" value="A-D-PHexomutase_a/b/a-II"/>
</dbReference>
<dbReference type="GO" id="GO:0005737">
    <property type="term" value="C:cytoplasm"/>
    <property type="evidence" value="ECO:0007669"/>
    <property type="project" value="UniProtKB-SubCell"/>
</dbReference>
<dbReference type="PANTHER" id="PTHR45745:SF1">
    <property type="entry name" value="PHOSPHOGLUCOMUTASE 2B-RELATED"/>
    <property type="match status" value="1"/>
</dbReference>
<keyword evidence="16" id="KW-1185">Reference proteome</keyword>
<dbReference type="GO" id="GO:0000287">
    <property type="term" value="F:magnesium ion binding"/>
    <property type="evidence" value="ECO:0007669"/>
    <property type="project" value="InterPro"/>
</dbReference>
<comment type="cofactor">
    <cofactor evidence="1">
        <name>Mg(2+)</name>
        <dbReference type="ChEBI" id="CHEBI:18420"/>
    </cofactor>
</comment>
<keyword evidence="7 11" id="KW-0479">Metal-binding</keyword>
<keyword evidence="5" id="KW-0313">Glucose metabolism</keyword>
<evidence type="ECO:0000256" key="9">
    <source>
        <dbReference type="ARBA" id="ARBA00023235"/>
    </source>
</evidence>
<evidence type="ECO:0000256" key="2">
    <source>
        <dbReference type="ARBA" id="ARBA00004496"/>
    </source>
</evidence>
<dbReference type="AlphaFoldDB" id="A0A9P5Y157"/>
<keyword evidence="8 11" id="KW-0460">Magnesium</keyword>
<dbReference type="FunFam" id="3.40.120.10:FF:000035">
    <property type="entry name" value="Pgm3p"/>
    <property type="match status" value="1"/>
</dbReference>
<dbReference type="Proteomes" id="UP000807353">
    <property type="component" value="Unassembled WGS sequence"/>
</dbReference>